<accession>A0AAD1YNY5</accession>
<gene>
    <name evidence="4" type="ORF">FPE_LOCUS2277</name>
</gene>
<keyword evidence="5" id="KW-1185">Reference proteome</keyword>
<keyword evidence="1" id="KW-0862">Zinc</keyword>
<dbReference type="PROSITE" id="PS00028">
    <property type="entry name" value="ZINC_FINGER_C2H2_1"/>
    <property type="match status" value="1"/>
</dbReference>
<dbReference type="InterPro" id="IPR044291">
    <property type="entry name" value="GIS/GIS2/ZFP8"/>
</dbReference>
<sequence length="234" mass="26230">MEKSESETRDFMNVESFSQLPFIRPAPVKEKAIRLFGKEFVGDSSANDESEPSEIISREETKTNDNGDGGRKFECHYCYRNFPTSQALGGHQNAHKRERQNAKRAHLQSALIHNGLSDPHVYGVMNYRLGSAPPAAMAYHHSWSNRSNYSYASDSRLNGTHHGSYTQPPVNGSPSALWRVPSLQSSPTFMHQLPSFYDGHLKPSSNGNPNSRNRLGYESKPSMQEGHVSLDLHL</sequence>
<organism evidence="4 5">
    <name type="scientific">Fraxinus pennsylvanica</name>
    <dbReference type="NCBI Taxonomy" id="56036"/>
    <lineage>
        <taxon>Eukaryota</taxon>
        <taxon>Viridiplantae</taxon>
        <taxon>Streptophyta</taxon>
        <taxon>Embryophyta</taxon>
        <taxon>Tracheophyta</taxon>
        <taxon>Spermatophyta</taxon>
        <taxon>Magnoliopsida</taxon>
        <taxon>eudicotyledons</taxon>
        <taxon>Gunneridae</taxon>
        <taxon>Pentapetalae</taxon>
        <taxon>asterids</taxon>
        <taxon>lamiids</taxon>
        <taxon>Lamiales</taxon>
        <taxon>Oleaceae</taxon>
        <taxon>Oleeae</taxon>
        <taxon>Fraxinus</taxon>
    </lineage>
</organism>
<dbReference type="AlphaFoldDB" id="A0AAD1YNY5"/>
<protein>
    <recommendedName>
        <fullName evidence="3">C2H2-type domain-containing protein</fullName>
    </recommendedName>
</protein>
<evidence type="ECO:0000313" key="5">
    <source>
        <dbReference type="Proteomes" id="UP000834106"/>
    </source>
</evidence>
<dbReference type="GO" id="GO:0009739">
    <property type="term" value="P:response to gibberellin"/>
    <property type="evidence" value="ECO:0007669"/>
    <property type="project" value="InterPro"/>
</dbReference>
<dbReference type="Pfam" id="PF13912">
    <property type="entry name" value="zf-C2H2_6"/>
    <property type="match status" value="1"/>
</dbReference>
<feature type="region of interest" description="Disordered" evidence="2">
    <location>
        <begin position="194"/>
        <end position="234"/>
    </location>
</feature>
<feature type="compositionally biased region" description="Low complexity" evidence="2">
    <location>
        <begin position="203"/>
        <end position="214"/>
    </location>
</feature>
<dbReference type="PANTHER" id="PTHR46547:SF7">
    <property type="entry name" value="ZINC FINGER PROTEIN GIS"/>
    <property type="match status" value="1"/>
</dbReference>
<keyword evidence="1" id="KW-0479">Metal-binding</keyword>
<dbReference type="InterPro" id="IPR013087">
    <property type="entry name" value="Znf_C2H2_type"/>
</dbReference>
<dbReference type="Gene3D" id="3.30.160.60">
    <property type="entry name" value="Classic Zinc Finger"/>
    <property type="match status" value="1"/>
</dbReference>
<dbReference type="GO" id="GO:0008270">
    <property type="term" value="F:zinc ion binding"/>
    <property type="evidence" value="ECO:0007669"/>
    <property type="project" value="UniProtKB-KW"/>
</dbReference>
<reference evidence="4" key="1">
    <citation type="submission" date="2023-05" db="EMBL/GenBank/DDBJ databases">
        <authorList>
            <person name="Huff M."/>
        </authorList>
    </citation>
    <scope>NUCLEOTIDE SEQUENCE</scope>
</reference>
<dbReference type="GO" id="GO:0010090">
    <property type="term" value="P:trichome morphogenesis"/>
    <property type="evidence" value="ECO:0007669"/>
    <property type="project" value="InterPro"/>
</dbReference>
<dbReference type="PROSITE" id="PS50157">
    <property type="entry name" value="ZINC_FINGER_C2H2_2"/>
    <property type="match status" value="1"/>
</dbReference>
<feature type="region of interest" description="Disordered" evidence="2">
    <location>
        <begin position="40"/>
        <end position="68"/>
    </location>
</feature>
<proteinExistence type="predicted"/>
<dbReference type="GO" id="GO:0003700">
    <property type="term" value="F:DNA-binding transcription factor activity"/>
    <property type="evidence" value="ECO:0007669"/>
    <property type="project" value="InterPro"/>
</dbReference>
<evidence type="ECO:0000256" key="2">
    <source>
        <dbReference type="SAM" id="MobiDB-lite"/>
    </source>
</evidence>
<dbReference type="Proteomes" id="UP000834106">
    <property type="component" value="Chromosome 1"/>
</dbReference>
<evidence type="ECO:0000313" key="4">
    <source>
        <dbReference type="EMBL" id="CAI9754846.1"/>
    </source>
</evidence>
<dbReference type="InterPro" id="IPR036236">
    <property type="entry name" value="Znf_C2H2_sf"/>
</dbReference>
<feature type="compositionally biased region" description="Basic and acidic residues" evidence="2">
    <location>
        <begin position="56"/>
        <end position="68"/>
    </location>
</feature>
<name>A0AAD1YNY5_9LAMI</name>
<evidence type="ECO:0000259" key="3">
    <source>
        <dbReference type="PROSITE" id="PS50157"/>
    </source>
</evidence>
<dbReference type="SUPFAM" id="SSF57667">
    <property type="entry name" value="beta-beta-alpha zinc fingers"/>
    <property type="match status" value="1"/>
</dbReference>
<feature type="domain" description="C2H2-type" evidence="3">
    <location>
        <begin position="73"/>
        <end position="100"/>
    </location>
</feature>
<dbReference type="PANTHER" id="PTHR46547">
    <property type="entry name" value="ZINC FINGER PROTEIN GIS"/>
    <property type="match status" value="1"/>
</dbReference>
<keyword evidence="1" id="KW-0863">Zinc-finger</keyword>
<evidence type="ECO:0000256" key="1">
    <source>
        <dbReference type="PROSITE-ProRule" id="PRU00042"/>
    </source>
</evidence>
<dbReference type="EMBL" id="OU503036">
    <property type="protein sequence ID" value="CAI9754846.1"/>
    <property type="molecule type" value="Genomic_DNA"/>
</dbReference>